<dbReference type="VEuPathDB" id="AmoebaDB:NAEGRDRAFT_79196"/>
<feature type="region of interest" description="Disordered" evidence="2">
    <location>
        <begin position="451"/>
        <end position="483"/>
    </location>
</feature>
<dbReference type="eggNOG" id="ENOG502S3P6">
    <property type="taxonomic scope" value="Eukaryota"/>
</dbReference>
<dbReference type="EMBL" id="GG738859">
    <property type="protein sequence ID" value="EFC46399.1"/>
    <property type="molecule type" value="Genomic_DNA"/>
</dbReference>
<dbReference type="KEGG" id="ngr:NAEGRDRAFT_79196"/>
<feature type="coiled-coil region" evidence="1">
    <location>
        <begin position="545"/>
        <end position="593"/>
    </location>
</feature>
<keyword evidence="1" id="KW-0175">Coiled coil</keyword>
<evidence type="ECO:0000256" key="1">
    <source>
        <dbReference type="SAM" id="Coils"/>
    </source>
</evidence>
<feature type="compositionally biased region" description="Low complexity" evidence="2">
    <location>
        <begin position="675"/>
        <end position="689"/>
    </location>
</feature>
<feature type="compositionally biased region" description="Acidic residues" evidence="2">
    <location>
        <begin position="458"/>
        <end position="469"/>
    </location>
</feature>
<dbReference type="InterPro" id="IPR029052">
    <property type="entry name" value="Metallo-depent_PP-like"/>
</dbReference>
<dbReference type="InterPro" id="IPR004843">
    <property type="entry name" value="Calcineurin-like_PHP"/>
</dbReference>
<dbReference type="Proteomes" id="UP000006671">
    <property type="component" value="Unassembled WGS sequence"/>
</dbReference>
<feature type="region of interest" description="Disordered" evidence="2">
    <location>
        <begin position="602"/>
        <end position="707"/>
    </location>
</feature>
<organism evidence="5">
    <name type="scientific">Naegleria gruberi</name>
    <name type="common">Amoeba</name>
    <dbReference type="NCBI Taxonomy" id="5762"/>
    <lineage>
        <taxon>Eukaryota</taxon>
        <taxon>Discoba</taxon>
        <taxon>Heterolobosea</taxon>
        <taxon>Tetramitia</taxon>
        <taxon>Eutetramitia</taxon>
        <taxon>Vahlkampfiidae</taxon>
        <taxon>Naegleria</taxon>
    </lineage>
</organism>
<feature type="compositionally biased region" description="Polar residues" evidence="2">
    <location>
        <begin position="1"/>
        <end position="19"/>
    </location>
</feature>
<dbReference type="AlphaFoldDB" id="D2VAB6"/>
<keyword evidence="5" id="KW-1185">Reference proteome</keyword>
<dbReference type="GO" id="GO:0016787">
    <property type="term" value="F:hydrolase activity"/>
    <property type="evidence" value="ECO:0007669"/>
    <property type="project" value="InterPro"/>
</dbReference>
<evidence type="ECO:0000259" key="3">
    <source>
        <dbReference type="Pfam" id="PF00149"/>
    </source>
</evidence>
<dbReference type="PANTHER" id="PTHR37523:SF1">
    <property type="entry name" value="CALCINEURIN-LIKE PHOSPHOESTERASE DOMAIN-CONTAINING PROTEIN"/>
    <property type="match status" value="1"/>
</dbReference>
<feature type="region of interest" description="Disordered" evidence="2">
    <location>
        <begin position="1"/>
        <end position="44"/>
    </location>
</feature>
<dbReference type="OrthoDB" id="2412157at2759"/>
<dbReference type="Pfam" id="PF00149">
    <property type="entry name" value="Metallophos"/>
    <property type="match status" value="1"/>
</dbReference>
<reference evidence="4 5" key="1">
    <citation type="journal article" date="2010" name="Cell">
        <title>The genome of Naegleria gruberi illuminates early eukaryotic versatility.</title>
        <authorList>
            <person name="Fritz-Laylin L.K."/>
            <person name="Prochnik S.E."/>
            <person name="Ginger M.L."/>
            <person name="Dacks J.B."/>
            <person name="Carpenter M.L."/>
            <person name="Field M.C."/>
            <person name="Kuo A."/>
            <person name="Paredez A."/>
            <person name="Chapman J."/>
            <person name="Pham J."/>
            <person name="Shu S."/>
            <person name="Neupane R."/>
            <person name="Cipriano M."/>
            <person name="Mancuso J."/>
            <person name="Tu H."/>
            <person name="Salamov A."/>
            <person name="Lindquist E."/>
            <person name="Shapiro H."/>
            <person name="Lucas S."/>
            <person name="Grigoriev I.V."/>
            <person name="Cande W.Z."/>
            <person name="Fulton C."/>
            <person name="Rokhsar D.S."/>
            <person name="Dawson S.C."/>
        </authorList>
    </citation>
    <scope>NUCLEOTIDE SEQUENCE [LARGE SCALE GENOMIC DNA]</scope>
    <source>
        <strain evidence="4 5">NEG-M</strain>
    </source>
</reference>
<gene>
    <name evidence="4" type="ORF">NAEGRDRAFT_79196</name>
</gene>
<feature type="domain" description="Calcineurin-like phosphoesterase" evidence="3">
    <location>
        <begin position="52"/>
        <end position="275"/>
    </location>
</feature>
<name>D2VAB6_NAEGR</name>
<protein>
    <recommendedName>
        <fullName evidence="3">Calcineurin-like phosphoesterase domain-containing protein</fullName>
    </recommendedName>
</protein>
<feature type="compositionally biased region" description="Low complexity" evidence="2">
    <location>
        <begin position="470"/>
        <end position="481"/>
    </location>
</feature>
<feature type="compositionally biased region" description="Polar residues" evidence="2">
    <location>
        <begin position="602"/>
        <end position="630"/>
    </location>
</feature>
<dbReference type="RefSeq" id="XP_002679143.1">
    <property type="nucleotide sequence ID" value="XM_002679097.1"/>
</dbReference>
<sequence length="800" mass="90320">MSSPSTSNHEETFSSTLSENPLKRKQEDTIVESESKKQKNDESEQSVVDHLNILIMSDIHNYSQYFSIVKEIIEKNQLKIDIVLCPGDIVNIKTKEQYQSEEYQLKSLKDVEEMAKQMLNFAPKVYLIPGNHDPDALFKNEFSNGPIEGVSIIHNSIVKLCDGLVLAGFGGSVPSFHVSPPEIAGSGAWKGYPFTSDESFGKELESIISSMKEVNNNQQIIFMTHNGPFSCDTTFFKKVNIHSPGITSGSETLRAFVEQDEVQNKCLCHIHGHTHLFRAGSSLVGTLPIVNPGSLMEGNFAVIQLERQSQLENKPFLLESVNLLLGETLHIHFCFINTTCKITTRNSSDHESIIPTQPQDEENPNGQIESKEEITTAIQNIVDKVEEASEKQQDGGELGEVIEDEMSDAENDDNNDEMMADDEDDLNISAISHLSAKNSLEDNSYYMRSLEQEKLNSEEEQEEIEEQQEGLDQQQTEQSQQHKILTQQEIEEMEQKYNEEIKSFFEGESSENTVNDEDIQLASEQTTSAFSKSMDSFGKILYAQVVRHEERIETLTKSNKKLQEIVNKKNEKITKLQLQLSEMVKQIERYEHTLRQRMSPHLSSNAFAQQNPSTSSTYVEQQQASPRPNRQTNPQMTPPATPPPPLQTKLIKRPEMDSPQVIDRPNKAKKRKSSESTASSSSDQSDPTGTPTPPGTPSDSGASPRPIVKSRSKTVFKLKPADCVNYNGNTFVLARAFEDKYKLKKMIALYKEQGEGDGQLFLKDEDFKKLRIENPDNLSVFAYRTSLYTMDFVNFYMSNQ</sequence>
<proteinExistence type="predicted"/>
<dbReference type="GeneID" id="8859398"/>
<dbReference type="SUPFAM" id="SSF56300">
    <property type="entry name" value="Metallo-dependent phosphatases"/>
    <property type="match status" value="1"/>
</dbReference>
<evidence type="ECO:0000256" key="2">
    <source>
        <dbReference type="SAM" id="MobiDB-lite"/>
    </source>
</evidence>
<dbReference type="PANTHER" id="PTHR37523">
    <property type="entry name" value="METALLOPHOSPHOESTERASE"/>
    <property type="match status" value="1"/>
</dbReference>
<evidence type="ECO:0000313" key="4">
    <source>
        <dbReference type="EMBL" id="EFC46399.1"/>
    </source>
</evidence>
<evidence type="ECO:0000313" key="5">
    <source>
        <dbReference type="Proteomes" id="UP000006671"/>
    </source>
</evidence>
<dbReference type="STRING" id="5762.D2VAB6"/>
<dbReference type="InParanoid" id="D2VAB6"/>
<dbReference type="Gene3D" id="3.60.21.10">
    <property type="match status" value="1"/>
</dbReference>
<feature type="compositionally biased region" description="Pro residues" evidence="2">
    <location>
        <begin position="636"/>
        <end position="646"/>
    </location>
</feature>
<accession>D2VAB6</accession>
<feature type="compositionally biased region" description="Basic and acidic residues" evidence="2">
    <location>
        <begin position="21"/>
        <end position="42"/>
    </location>
</feature>